<proteinExistence type="predicted"/>
<accession>A0A9J6B0D4</accession>
<evidence type="ECO:0000313" key="1">
    <source>
        <dbReference type="EMBL" id="KAG5630190.1"/>
    </source>
</evidence>
<reference evidence="1 2" key="1">
    <citation type="submission" date="2020-09" db="EMBL/GenBank/DDBJ databases">
        <title>De no assembly of potato wild relative species, Solanum commersonii.</title>
        <authorList>
            <person name="Cho K."/>
        </authorList>
    </citation>
    <scope>NUCLEOTIDE SEQUENCE [LARGE SCALE GENOMIC DNA]</scope>
    <source>
        <strain evidence="1">LZ3.2</strain>
        <tissue evidence="1">Leaf</tissue>
    </source>
</reference>
<name>A0A9J6B0D4_SOLCO</name>
<sequence>MTSSPTTISDLKEEIDNLKEGIIQLQKKNVVIEVIGEIRISRIVISTVKHGTLCLKTLIFNLQKNMIFLPLH</sequence>
<organism evidence="1 2">
    <name type="scientific">Solanum commersonii</name>
    <name type="common">Commerson's wild potato</name>
    <name type="synonym">Commerson's nightshade</name>
    <dbReference type="NCBI Taxonomy" id="4109"/>
    <lineage>
        <taxon>Eukaryota</taxon>
        <taxon>Viridiplantae</taxon>
        <taxon>Streptophyta</taxon>
        <taxon>Embryophyta</taxon>
        <taxon>Tracheophyta</taxon>
        <taxon>Spermatophyta</taxon>
        <taxon>Magnoliopsida</taxon>
        <taxon>eudicotyledons</taxon>
        <taxon>Gunneridae</taxon>
        <taxon>Pentapetalae</taxon>
        <taxon>asterids</taxon>
        <taxon>lamiids</taxon>
        <taxon>Solanales</taxon>
        <taxon>Solanaceae</taxon>
        <taxon>Solanoideae</taxon>
        <taxon>Solaneae</taxon>
        <taxon>Solanum</taxon>
    </lineage>
</organism>
<comment type="caution">
    <text evidence="1">The sequence shown here is derived from an EMBL/GenBank/DDBJ whole genome shotgun (WGS) entry which is preliminary data.</text>
</comment>
<keyword evidence="2" id="KW-1185">Reference proteome</keyword>
<gene>
    <name evidence="1" type="ORF">H5410_001907</name>
</gene>
<dbReference type="EMBL" id="JACXVP010000001">
    <property type="protein sequence ID" value="KAG5630190.1"/>
    <property type="molecule type" value="Genomic_DNA"/>
</dbReference>
<protein>
    <submittedName>
        <fullName evidence="1">Uncharacterized protein</fullName>
    </submittedName>
</protein>
<dbReference type="AlphaFoldDB" id="A0A9J6B0D4"/>
<evidence type="ECO:0000313" key="2">
    <source>
        <dbReference type="Proteomes" id="UP000824120"/>
    </source>
</evidence>
<dbReference type="Proteomes" id="UP000824120">
    <property type="component" value="Chromosome 1"/>
</dbReference>